<sequence length="430" mass="46807">MMALLCAVAAHGVWAQNVTAEEMMLLDEMRAKYKTVGKELSPEDEARILQRVRAMRNLVPPAAAAPSFAPAPVQPAYQYQPAAQPVAQPAISESDLRQKMRVVQQHQKVVNEVVFLRDGITFDGQRFADPEGRTSRFVIDARQGRVAYTVGTGDRVAVKIANLKSPAEAVTVGQVTQQGNQWVFTSVTGKTLAGELFFPLTDGVLVLRDSVGFRYVAGEGVQQINIPNGWYPAPLQRGNISTTGWLLLEKDTAEERASPLAGLLSIGKMVGLADASDYALMNVSTGKMVPISINSSGKNAYAYSGCRRKNALINICDQSVSYESTFQPDGSPNPTHYFWRVDWMNTANGPVLIAKEGTMGAQVHAWDLGTGKKVLLLERTLGVGHMNARIHPDGRVQLAAQMGFGREVIEDVVAELQKRPDMMAQARSAP</sequence>
<organism evidence="1 2">
    <name type="scientific">Aquabacterium olei</name>
    <dbReference type="NCBI Taxonomy" id="1296669"/>
    <lineage>
        <taxon>Bacteria</taxon>
        <taxon>Pseudomonadati</taxon>
        <taxon>Pseudomonadota</taxon>
        <taxon>Betaproteobacteria</taxon>
        <taxon>Burkholderiales</taxon>
        <taxon>Aquabacterium</taxon>
    </lineage>
</organism>
<evidence type="ECO:0000313" key="1">
    <source>
        <dbReference type="EMBL" id="AWI52024.1"/>
    </source>
</evidence>
<gene>
    <name evidence="1" type="ORF">DEH84_00095</name>
</gene>
<dbReference type="EMBL" id="CP029210">
    <property type="protein sequence ID" value="AWI52024.1"/>
    <property type="molecule type" value="Genomic_DNA"/>
</dbReference>
<keyword evidence="2" id="KW-1185">Reference proteome</keyword>
<dbReference type="SUPFAM" id="SSF82171">
    <property type="entry name" value="DPP6 N-terminal domain-like"/>
    <property type="match status" value="1"/>
</dbReference>
<evidence type="ECO:0000313" key="2">
    <source>
        <dbReference type="Proteomes" id="UP000244892"/>
    </source>
</evidence>
<protein>
    <submittedName>
        <fullName evidence="1">Uncharacterized protein</fullName>
    </submittedName>
</protein>
<reference evidence="1 2" key="1">
    <citation type="submission" date="2018-05" db="EMBL/GenBank/DDBJ databases">
        <title>complete genome sequence of Aquabacterium olei NBRC 110486.</title>
        <authorList>
            <person name="Tang B."/>
            <person name="Chang J."/>
            <person name="Zhang L."/>
            <person name="Yang H."/>
        </authorList>
    </citation>
    <scope>NUCLEOTIDE SEQUENCE [LARGE SCALE GENOMIC DNA]</scope>
    <source>
        <strain evidence="1 2">NBRC 110486</strain>
    </source>
</reference>
<dbReference type="KEGG" id="aon:DEH84_00095"/>
<dbReference type="AlphaFoldDB" id="A0A2U8FNQ5"/>
<proteinExistence type="predicted"/>
<dbReference type="Proteomes" id="UP000244892">
    <property type="component" value="Chromosome"/>
</dbReference>
<accession>A0A2U8FNQ5</accession>
<name>A0A2U8FNQ5_9BURK</name>